<dbReference type="InterPro" id="IPR013325">
    <property type="entry name" value="RNA_pol_sigma_r2"/>
</dbReference>
<dbReference type="Pfam" id="PF04542">
    <property type="entry name" value="Sigma70_r2"/>
    <property type="match status" value="1"/>
</dbReference>
<dbReference type="EMBL" id="CP002738">
    <property type="protein sequence ID" value="AEG01265.1"/>
    <property type="molecule type" value="Genomic_DNA"/>
</dbReference>
<dbReference type="eggNOG" id="COG1595">
    <property type="taxonomic scope" value="Bacteria"/>
</dbReference>
<dbReference type="AlphaFoldDB" id="G0A109"/>
<dbReference type="PANTHER" id="PTHR43133:SF63">
    <property type="entry name" value="RNA POLYMERASE SIGMA FACTOR FECI-RELATED"/>
    <property type="match status" value="1"/>
</dbReference>
<dbReference type="RefSeq" id="WP_013819498.1">
    <property type="nucleotide sequence ID" value="NC_015572.1"/>
</dbReference>
<protein>
    <submittedName>
        <fullName evidence="7">RNA polymerase, sigma-24 subunit, ECF subfamily</fullName>
    </submittedName>
</protein>
<dbReference type="Pfam" id="PF08281">
    <property type="entry name" value="Sigma70_r4_2"/>
    <property type="match status" value="1"/>
</dbReference>
<gene>
    <name evidence="7" type="ordered locus">Metme_2885</name>
</gene>
<dbReference type="InterPro" id="IPR007627">
    <property type="entry name" value="RNA_pol_sigma70_r2"/>
</dbReference>
<dbReference type="Proteomes" id="UP000008888">
    <property type="component" value="Chromosome"/>
</dbReference>
<dbReference type="InterPro" id="IPR013324">
    <property type="entry name" value="RNA_pol_sigma_r3/r4-like"/>
</dbReference>
<dbReference type="SUPFAM" id="SSF88659">
    <property type="entry name" value="Sigma3 and sigma4 domains of RNA polymerase sigma factors"/>
    <property type="match status" value="1"/>
</dbReference>
<keyword evidence="3" id="KW-0731">Sigma factor</keyword>
<keyword evidence="2" id="KW-0805">Transcription regulation</keyword>
<reference evidence="7 8" key="1">
    <citation type="journal article" date="2011" name="J. Bacteriol.">
        <title>Complete Genome Sequence of the Aerobic Marine Methanotroph Methylomonas methanica MC09.</title>
        <authorList>
            <person name="Boden R."/>
            <person name="Cunliffe M."/>
            <person name="Scanlan J."/>
            <person name="Moussard H."/>
            <person name="Kits K.D."/>
            <person name="Klotz M.G."/>
            <person name="Jetten M.S."/>
            <person name="Vuilleumier S."/>
            <person name="Han J."/>
            <person name="Peters L."/>
            <person name="Mikhailova N."/>
            <person name="Teshima H."/>
            <person name="Tapia R."/>
            <person name="Kyrpides N."/>
            <person name="Ivanova N."/>
            <person name="Pagani I."/>
            <person name="Cheng J.F."/>
            <person name="Goodwin L."/>
            <person name="Han C."/>
            <person name="Hauser L."/>
            <person name="Land M.L."/>
            <person name="Lapidus A."/>
            <person name="Lucas S."/>
            <person name="Pitluck S."/>
            <person name="Woyke T."/>
            <person name="Stein L."/>
            <person name="Murrell J.C."/>
        </authorList>
    </citation>
    <scope>NUCLEOTIDE SEQUENCE [LARGE SCALE GENOMIC DNA]</scope>
    <source>
        <strain evidence="7 8">MC09</strain>
    </source>
</reference>
<dbReference type="InterPro" id="IPR013249">
    <property type="entry name" value="RNA_pol_sigma70_r4_t2"/>
</dbReference>
<evidence type="ECO:0000256" key="4">
    <source>
        <dbReference type="ARBA" id="ARBA00023163"/>
    </source>
</evidence>
<reference key="2">
    <citation type="submission" date="2011-05" db="EMBL/GenBank/DDBJ databases">
        <title>Complete genome sequence of the aerobic marine methanotroph Methylomonas methanica MC09.</title>
        <authorList>
            <person name="Boden R."/>
            <person name="Cunliffe M."/>
            <person name="Scanlan J."/>
            <person name="Moussard H."/>
            <person name="Kits K.D."/>
            <person name="Klotz M."/>
            <person name="Jetten M."/>
            <person name="Vuilleumier S."/>
            <person name="Han J."/>
            <person name="Peters L."/>
            <person name="Mikhailova N."/>
            <person name="Teshima H."/>
            <person name="Tapia R."/>
            <person name="Kyrpides N."/>
            <person name="Ivanova N."/>
            <person name="Pagani I."/>
            <person name="Cheng J.-F."/>
            <person name="Goodwin L."/>
            <person name="Han C."/>
            <person name="Hauser L."/>
            <person name="Land M."/>
            <person name="Lapidus A."/>
            <person name="Lucas S."/>
            <person name="Pitluck S."/>
            <person name="Woyke T."/>
            <person name="Stein L.Y."/>
            <person name="Murrell C."/>
        </authorList>
    </citation>
    <scope>NUCLEOTIDE SEQUENCE</scope>
    <source>
        <strain>MC09</strain>
    </source>
</reference>
<feature type="domain" description="RNA polymerase sigma-70 region 2" evidence="5">
    <location>
        <begin position="12"/>
        <end position="78"/>
    </location>
</feature>
<dbReference type="GO" id="GO:0006352">
    <property type="term" value="P:DNA-templated transcription initiation"/>
    <property type="evidence" value="ECO:0007669"/>
    <property type="project" value="InterPro"/>
</dbReference>
<organism evidence="7 8">
    <name type="scientific">Methylomonas methanica (strain DSM 25384 / MC09)</name>
    <dbReference type="NCBI Taxonomy" id="857087"/>
    <lineage>
        <taxon>Bacteria</taxon>
        <taxon>Pseudomonadati</taxon>
        <taxon>Pseudomonadota</taxon>
        <taxon>Gammaproteobacteria</taxon>
        <taxon>Methylococcales</taxon>
        <taxon>Methylococcaceae</taxon>
        <taxon>Methylomonas</taxon>
    </lineage>
</organism>
<evidence type="ECO:0000256" key="1">
    <source>
        <dbReference type="ARBA" id="ARBA00010641"/>
    </source>
</evidence>
<dbReference type="HOGENOM" id="CLU_047691_12_5_6"/>
<evidence type="ECO:0000313" key="7">
    <source>
        <dbReference type="EMBL" id="AEG01265.1"/>
    </source>
</evidence>
<dbReference type="GO" id="GO:0003677">
    <property type="term" value="F:DNA binding"/>
    <property type="evidence" value="ECO:0007669"/>
    <property type="project" value="InterPro"/>
</dbReference>
<dbReference type="InterPro" id="IPR014284">
    <property type="entry name" value="RNA_pol_sigma-70_dom"/>
</dbReference>
<dbReference type="InterPro" id="IPR039425">
    <property type="entry name" value="RNA_pol_sigma-70-like"/>
</dbReference>
<dbReference type="SUPFAM" id="SSF88946">
    <property type="entry name" value="Sigma2 domain of RNA polymerase sigma factors"/>
    <property type="match status" value="1"/>
</dbReference>
<evidence type="ECO:0000259" key="5">
    <source>
        <dbReference type="Pfam" id="PF04542"/>
    </source>
</evidence>
<evidence type="ECO:0000313" key="8">
    <source>
        <dbReference type="Proteomes" id="UP000008888"/>
    </source>
</evidence>
<proteinExistence type="inferred from homology"/>
<evidence type="ECO:0000256" key="2">
    <source>
        <dbReference type="ARBA" id="ARBA00023015"/>
    </source>
</evidence>
<name>G0A109_METMM</name>
<reference evidence="8" key="3">
    <citation type="submission" date="2011-05" db="EMBL/GenBank/DDBJ databases">
        <title>Complete sequence of Methylomonas methanica MC09.</title>
        <authorList>
            <consortium name="US DOE Joint Genome Institute"/>
            <person name="Lucas S."/>
            <person name="Han J."/>
            <person name="Lapidus A."/>
            <person name="Cheng J.-F."/>
            <person name="Goodwin L."/>
            <person name="Pitluck S."/>
            <person name="Peters L."/>
            <person name="Mikhailova N."/>
            <person name="Teshima H."/>
            <person name="Han C."/>
            <person name="Tapia R."/>
            <person name="Land M."/>
            <person name="Hauser L."/>
            <person name="Kyrpides N."/>
            <person name="Ivanova N."/>
            <person name="Pagani I."/>
            <person name="Stein L."/>
            <person name="Woyke T."/>
        </authorList>
    </citation>
    <scope>NUCLEOTIDE SEQUENCE [LARGE SCALE GENOMIC DNA]</scope>
    <source>
        <strain evidence="8">MC09</strain>
    </source>
</reference>
<dbReference type="InterPro" id="IPR036388">
    <property type="entry name" value="WH-like_DNA-bd_sf"/>
</dbReference>
<dbReference type="Gene3D" id="1.10.1740.10">
    <property type="match status" value="1"/>
</dbReference>
<dbReference type="Gene3D" id="1.10.10.10">
    <property type="entry name" value="Winged helix-like DNA-binding domain superfamily/Winged helix DNA-binding domain"/>
    <property type="match status" value="1"/>
</dbReference>
<keyword evidence="8" id="KW-1185">Reference proteome</keyword>
<accession>G0A109</accession>
<sequence length="168" mass="19775">MVELTANDIADLMNQHRQELLRFLLLKVDCKDTAQDLFQETFIRYAGYNRKSEIENPRAFIFRIATNLATDYLRSRSRQHLQDNDEDRLEQIEAPASSLEHSAISQQRLDLLIDALAELPPKCREVFILLKLKHYSYAQVEQRLGISQTMILKYLNRALSHCRQRLDR</sequence>
<dbReference type="STRING" id="857087.Metme_2885"/>
<comment type="similarity">
    <text evidence="1">Belongs to the sigma-70 factor family. ECF subfamily.</text>
</comment>
<dbReference type="GO" id="GO:0016987">
    <property type="term" value="F:sigma factor activity"/>
    <property type="evidence" value="ECO:0007669"/>
    <property type="project" value="UniProtKB-KW"/>
</dbReference>
<evidence type="ECO:0000259" key="6">
    <source>
        <dbReference type="Pfam" id="PF08281"/>
    </source>
</evidence>
<dbReference type="PANTHER" id="PTHR43133">
    <property type="entry name" value="RNA POLYMERASE ECF-TYPE SIGMA FACTO"/>
    <property type="match status" value="1"/>
</dbReference>
<dbReference type="NCBIfam" id="TIGR02937">
    <property type="entry name" value="sigma70-ECF"/>
    <property type="match status" value="1"/>
</dbReference>
<dbReference type="KEGG" id="mmt:Metme_2885"/>
<feature type="domain" description="RNA polymerase sigma factor 70 region 4 type 2" evidence="6">
    <location>
        <begin position="110"/>
        <end position="162"/>
    </location>
</feature>
<keyword evidence="4" id="KW-0804">Transcription</keyword>
<evidence type="ECO:0000256" key="3">
    <source>
        <dbReference type="ARBA" id="ARBA00023082"/>
    </source>
</evidence>
<dbReference type="OrthoDB" id="9797134at2"/>